<proteinExistence type="predicted"/>
<sequence>IGIQDSHQGSGEHFKKLWALD</sequence>
<evidence type="ECO:0000313" key="2">
    <source>
        <dbReference type="EMBL" id="MCI96153.1"/>
    </source>
</evidence>
<dbReference type="EMBL" id="LXQA011407135">
    <property type="protein sequence ID" value="MCI96153.1"/>
    <property type="molecule type" value="Genomic_DNA"/>
</dbReference>
<evidence type="ECO:0000313" key="3">
    <source>
        <dbReference type="Proteomes" id="UP000265520"/>
    </source>
</evidence>
<feature type="non-terminal residue" evidence="2">
    <location>
        <position position="1"/>
    </location>
</feature>
<reference evidence="2 3" key="1">
    <citation type="journal article" date="2018" name="Front. Plant Sci.">
        <title>Red Clover (Trifolium pratense) and Zigzag Clover (T. medium) - A Picture of Genomic Similarities and Differences.</title>
        <authorList>
            <person name="Dluhosova J."/>
            <person name="Istvanek J."/>
            <person name="Nedelnik J."/>
            <person name="Repkova J."/>
        </authorList>
    </citation>
    <scope>NUCLEOTIDE SEQUENCE [LARGE SCALE GENOMIC DNA]</scope>
    <source>
        <strain evidence="3">cv. 10/8</strain>
        <tissue evidence="2">Leaf</tissue>
    </source>
</reference>
<accession>A0A392W8Q5</accession>
<dbReference type="AlphaFoldDB" id="A0A392W8Q5"/>
<protein>
    <submittedName>
        <fullName evidence="2">Uncharacterized protein</fullName>
    </submittedName>
</protein>
<dbReference type="Proteomes" id="UP000265520">
    <property type="component" value="Unassembled WGS sequence"/>
</dbReference>
<feature type="region of interest" description="Disordered" evidence="1">
    <location>
        <begin position="1"/>
        <end position="21"/>
    </location>
</feature>
<comment type="caution">
    <text evidence="2">The sequence shown here is derived from an EMBL/GenBank/DDBJ whole genome shotgun (WGS) entry which is preliminary data.</text>
</comment>
<organism evidence="2 3">
    <name type="scientific">Trifolium medium</name>
    <dbReference type="NCBI Taxonomy" id="97028"/>
    <lineage>
        <taxon>Eukaryota</taxon>
        <taxon>Viridiplantae</taxon>
        <taxon>Streptophyta</taxon>
        <taxon>Embryophyta</taxon>
        <taxon>Tracheophyta</taxon>
        <taxon>Spermatophyta</taxon>
        <taxon>Magnoliopsida</taxon>
        <taxon>eudicotyledons</taxon>
        <taxon>Gunneridae</taxon>
        <taxon>Pentapetalae</taxon>
        <taxon>rosids</taxon>
        <taxon>fabids</taxon>
        <taxon>Fabales</taxon>
        <taxon>Fabaceae</taxon>
        <taxon>Papilionoideae</taxon>
        <taxon>50 kb inversion clade</taxon>
        <taxon>NPAAA clade</taxon>
        <taxon>Hologalegina</taxon>
        <taxon>IRL clade</taxon>
        <taxon>Trifolieae</taxon>
        <taxon>Trifolium</taxon>
    </lineage>
</organism>
<evidence type="ECO:0000256" key="1">
    <source>
        <dbReference type="SAM" id="MobiDB-lite"/>
    </source>
</evidence>
<keyword evidence="3" id="KW-1185">Reference proteome</keyword>
<name>A0A392W8Q5_9FABA</name>